<gene>
    <name evidence="1" type="ORF">ALEPTO_LOCUS9463</name>
</gene>
<protein>
    <submittedName>
        <fullName evidence="1">607_t:CDS:1</fullName>
    </submittedName>
</protein>
<proteinExistence type="predicted"/>
<accession>A0A9N9GTX4</accession>
<organism evidence="1 2">
    <name type="scientific">Ambispora leptoticha</name>
    <dbReference type="NCBI Taxonomy" id="144679"/>
    <lineage>
        <taxon>Eukaryota</taxon>
        <taxon>Fungi</taxon>
        <taxon>Fungi incertae sedis</taxon>
        <taxon>Mucoromycota</taxon>
        <taxon>Glomeromycotina</taxon>
        <taxon>Glomeromycetes</taxon>
        <taxon>Archaeosporales</taxon>
        <taxon>Ambisporaceae</taxon>
        <taxon>Ambispora</taxon>
    </lineage>
</organism>
<evidence type="ECO:0000313" key="2">
    <source>
        <dbReference type="Proteomes" id="UP000789508"/>
    </source>
</evidence>
<dbReference type="OrthoDB" id="2426094at2759"/>
<evidence type="ECO:0000313" key="1">
    <source>
        <dbReference type="EMBL" id="CAG8633858.1"/>
    </source>
</evidence>
<name>A0A9N9GTX4_9GLOM</name>
<sequence>MAHPHRDLFGLGIYKDGTVWWYTQLPVHVHHNMALKIRSFLYYATEYTLFTKIWKSDGSVDEEIQGGTKRAIELTSVHESALIKFNEKVLNLDCTLNDLHDLEKPEKSGGIGMKIVIKNFLGNEIWDSVSSVCYIDLECERAFASACTKTKEGKINIDNKKIAEALILFIARKLPKATRELIDISACMEGEYSSTVLIPSQELKAEYNELEKFLGVESIVWNVPIDPPPKYIYIDLHGAYLDCEDSEWSISEALPWKGWIPTPLIDYLLSAGWLISITPREIIYSVGKKSCIEFPPDRDIAVYFMESYARNAQ</sequence>
<comment type="caution">
    <text evidence="1">The sequence shown here is derived from an EMBL/GenBank/DDBJ whole genome shotgun (WGS) entry which is preliminary data.</text>
</comment>
<dbReference type="Proteomes" id="UP000789508">
    <property type="component" value="Unassembled WGS sequence"/>
</dbReference>
<dbReference type="EMBL" id="CAJVPS010007339">
    <property type="protein sequence ID" value="CAG8633858.1"/>
    <property type="molecule type" value="Genomic_DNA"/>
</dbReference>
<keyword evidence="2" id="KW-1185">Reference proteome</keyword>
<reference evidence="1" key="1">
    <citation type="submission" date="2021-06" db="EMBL/GenBank/DDBJ databases">
        <authorList>
            <person name="Kallberg Y."/>
            <person name="Tangrot J."/>
            <person name="Rosling A."/>
        </authorList>
    </citation>
    <scope>NUCLEOTIDE SEQUENCE</scope>
    <source>
        <strain evidence="1">FL130A</strain>
    </source>
</reference>
<dbReference type="AlphaFoldDB" id="A0A9N9GTX4"/>
<feature type="non-terminal residue" evidence="1">
    <location>
        <position position="313"/>
    </location>
</feature>